<name>A0A6Y4B4E3_SALDZ</name>
<proteinExistence type="predicted"/>
<accession>A0A6Y4B4E3</accession>
<dbReference type="EMBL" id="DAAHCF010000354">
    <property type="protein sequence ID" value="HAB5480688.1"/>
    <property type="molecule type" value="Genomic_DNA"/>
</dbReference>
<gene>
    <name evidence="1" type="ORF">GB236_23080</name>
</gene>
<reference evidence="1" key="2">
    <citation type="submission" date="2019-10" db="EMBL/GenBank/DDBJ databases">
        <authorList>
            <consortium name="NCBI Pathogen Detection Project"/>
        </authorList>
    </citation>
    <scope>NUCLEOTIDE SEQUENCE</scope>
    <source>
        <strain evidence="1">Salmonella enterica</strain>
    </source>
</reference>
<dbReference type="AlphaFoldDB" id="A0A6Y4B4E3"/>
<feature type="non-terminal residue" evidence="1">
    <location>
        <position position="1"/>
    </location>
</feature>
<protein>
    <submittedName>
        <fullName evidence="1">Uncharacterized protein</fullName>
    </submittedName>
</protein>
<comment type="caution">
    <text evidence="1">The sequence shown here is derived from an EMBL/GenBank/DDBJ whole genome shotgun (WGS) entry which is preliminary data.</text>
</comment>
<reference evidence="1" key="1">
    <citation type="journal article" date="2018" name="Genome Biol.">
        <title>SKESA: strategic k-mer extension for scrupulous assemblies.</title>
        <authorList>
            <person name="Souvorov A."/>
            <person name="Agarwala R."/>
            <person name="Lipman D.J."/>
        </authorList>
    </citation>
    <scope>NUCLEOTIDE SEQUENCE</scope>
    <source>
        <strain evidence="1">Salmonella enterica</strain>
    </source>
</reference>
<sequence length="70" mass="7566">ADGDSVTIPFSFSGPYSKVKASTKRLMPENLHDNNAVADELITRLKITANAKRNTSGDIVKYMILGASKP</sequence>
<organism evidence="1">
    <name type="scientific">Salmonella diarizonae</name>
    <dbReference type="NCBI Taxonomy" id="59204"/>
    <lineage>
        <taxon>Bacteria</taxon>
        <taxon>Pseudomonadati</taxon>
        <taxon>Pseudomonadota</taxon>
        <taxon>Gammaproteobacteria</taxon>
        <taxon>Enterobacterales</taxon>
        <taxon>Enterobacteriaceae</taxon>
        <taxon>Salmonella</taxon>
    </lineage>
</organism>
<evidence type="ECO:0000313" key="1">
    <source>
        <dbReference type="EMBL" id="HAB5480688.1"/>
    </source>
</evidence>